<evidence type="ECO:0000256" key="5">
    <source>
        <dbReference type="ARBA" id="ARBA00023015"/>
    </source>
</evidence>
<evidence type="ECO:0000313" key="10">
    <source>
        <dbReference type="RefSeq" id="XP_027190981.1"/>
    </source>
</evidence>
<organism evidence="9 10">
    <name type="scientific">Cicer arietinum</name>
    <name type="common">Chickpea</name>
    <name type="synonym">Garbanzo</name>
    <dbReference type="NCBI Taxonomy" id="3827"/>
    <lineage>
        <taxon>Eukaryota</taxon>
        <taxon>Viridiplantae</taxon>
        <taxon>Streptophyta</taxon>
        <taxon>Embryophyta</taxon>
        <taxon>Tracheophyta</taxon>
        <taxon>Spermatophyta</taxon>
        <taxon>Magnoliopsida</taxon>
        <taxon>eudicotyledons</taxon>
        <taxon>Gunneridae</taxon>
        <taxon>Pentapetalae</taxon>
        <taxon>rosids</taxon>
        <taxon>fabids</taxon>
        <taxon>Fabales</taxon>
        <taxon>Fabaceae</taxon>
        <taxon>Papilionoideae</taxon>
        <taxon>50 kb inversion clade</taxon>
        <taxon>NPAAA clade</taxon>
        <taxon>Hologalegina</taxon>
        <taxon>IRL clade</taxon>
        <taxon>Cicereae</taxon>
        <taxon>Cicer</taxon>
    </lineage>
</organism>
<reference evidence="9" key="1">
    <citation type="journal article" date="2013" name="Nat. Biotechnol.">
        <title>Draft genome sequence of chickpea (Cicer arietinum) provides a resource for trait improvement.</title>
        <authorList>
            <person name="Varshney R.K."/>
            <person name="Song C."/>
            <person name="Saxena R.K."/>
            <person name="Azam S."/>
            <person name="Yu S."/>
            <person name="Sharpe A.G."/>
            <person name="Cannon S."/>
            <person name="Baek J."/>
            <person name="Rosen B.D."/>
            <person name="Tar'an B."/>
            <person name="Millan T."/>
            <person name="Zhang X."/>
            <person name="Ramsay L.D."/>
            <person name="Iwata A."/>
            <person name="Wang Y."/>
            <person name="Nelson W."/>
            <person name="Farmer A.D."/>
            <person name="Gaur P.M."/>
            <person name="Soderlund C."/>
            <person name="Penmetsa R.V."/>
            <person name="Xu C."/>
            <person name="Bharti A.K."/>
            <person name="He W."/>
            <person name="Winter P."/>
            <person name="Zhao S."/>
            <person name="Hane J.K."/>
            <person name="Carrasquilla-Garcia N."/>
            <person name="Condie J.A."/>
            <person name="Upadhyaya H.D."/>
            <person name="Luo M.C."/>
            <person name="Thudi M."/>
            <person name="Gowda C.L."/>
            <person name="Singh N.P."/>
            <person name="Lichtenzveig J."/>
            <person name="Gali K.K."/>
            <person name="Rubio J."/>
            <person name="Nadarajan N."/>
            <person name="Dolezel J."/>
            <person name="Bansal K.C."/>
            <person name="Xu X."/>
            <person name="Edwards D."/>
            <person name="Zhang G."/>
            <person name="Kahl G."/>
            <person name="Gil J."/>
            <person name="Singh K.B."/>
            <person name="Datta S.K."/>
            <person name="Jackson S.A."/>
            <person name="Wang J."/>
            <person name="Cook D.R."/>
        </authorList>
    </citation>
    <scope>NUCLEOTIDE SEQUENCE [LARGE SCALE GENOMIC DNA]</scope>
    <source>
        <strain evidence="9">cv. CDC Frontier</strain>
    </source>
</reference>
<evidence type="ECO:0000256" key="1">
    <source>
        <dbReference type="ARBA" id="ARBA00022723"/>
    </source>
</evidence>
<dbReference type="GeneID" id="113786777"/>
<accession>A0A3Q7Y0Z6</accession>
<keyword evidence="3 7" id="KW-0863">Zinc-finger</keyword>
<dbReference type="PANTHER" id="PTHR45988:SF18">
    <property type="entry name" value="C2H2-TYPE ZINC FINGER FAMILY PROTEIN"/>
    <property type="match status" value="1"/>
</dbReference>
<dbReference type="PANTHER" id="PTHR45988">
    <property type="entry name" value="C2H2 TYPE ZINC FINGER TRANSCRIPTION FACTOR FAMILY-RELATED"/>
    <property type="match status" value="1"/>
</dbReference>
<keyword evidence="1" id="KW-0479">Metal-binding</keyword>
<proteinExistence type="predicted"/>
<dbReference type="AlphaFoldDB" id="A0A3Q7Y0Z6"/>
<keyword evidence="2" id="KW-0677">Repeat</keyword>
<dbReference type="PROSITE" id="PS00028">
    <property type="entry name" value="ZINC_FINGER_C2H2_1"/>
    <property type="match status" value="1"/>
</dbReference>
<evidence type="ECO:0000256" key="3">
    <source>
        <dbReference type="ARBA" id="ARBA00022771"/>
    </source>
</evidence>
<dbReference type="PROSITE" id="PS50157">
    <property type="entry name" value="ZINC_FINGER_C2H2_2"/>
    <property type="match status" value="1"/>
</dbReference>
<dbReference type="InterPro" id="IPR044653">
    <property type="entry name" value="AZF1/2/3-like"/>
</dbReference>
<evidence type="ECO:0000313" key="9">
    <source>
        <dbReference type="Proteomes" id="UP000087171"/>
    </source>
</evidence>
<name>A0A3Q7Y0Z6_CICAR</name>
<dbReference type="KEGG" id="cam:113786777"/>
<feature type="domain" description="C2H2-type" evidence="8">
    <location>
        <begin position="35"/>
        <end position="62"/>
    </location>
</feature>
<dbReference type="OrthoDB" id="6077919at2759"/>
<dbReference type="RefSeq" id="XP_027190981.1">
    <property type="nucleotide sequence ID" value="XM_027335180.1"/>
</dbReference>
<protein>
    <submittedName>
        <fullName evidence="10">Uncharacterized protein LOC113786777 isoform X1</fullName>
    </submittedName>
</protein>
<keyword evidence="9" id="KW-1185">Reference proteome</keyword>
<dbReference type="Proteomes" id="UP000087171">
    <property type="component" value="Chromosome Ca5"/>
</dbReference>
<evidence type="ECO:0000256" key="4">
    <source>
        <dbReference type="ARBA" id="ARBA00022833"/>
    </source>
</evidence>
<evidence type="ECO:0000256" key="7">
    <source>
        <dbReference type="PROSITE-ProRule" id="PRU00042"/>
    </source>
</evidence>
<evidence type="ECO:0000256" key="2">
    <source>
        <dbReference type="ARBA" id="ARBA00022737"/>
    </source>
</evidence>
<gene>
    <name evidence="10" type="primary">LOC113786777</name>
</gene>
<dbReference type="GO" id="GO:0003700">
    <property type="term" value="F:DNA-binding transcription factor activity"/>
    <property type="evidence" value="ECO:0007669"/>
    <property type="project" value="InterPro"/>
</dbReference>
<evidence type="ECO:0000259" key="8">
    <source>
        <dbReference type="PROSITE" id="PS50157"/>
    </source>
</evidence>
<dbReference type="InterPro" id="IPR013087">
    <property type="entry name" value="Znf_C2H2_type"/>
</dbReference>
<dbReference type="GO" id="GO:0008270">
    <property type="term" value="F:zinc ion binding"/>
    <property type="evidence" value="ECO:0007669"/>
    <property type="project" value="UniProtKB-KW"/>
</dbReference>
<reference evidence="10" key="2">
    <citation type="submission" date="2025-08" db="UniProtKB">
        <authorList>
            <consortium name="RefSeq"/>
        </authorList>
    </citation>
    <scope>IDENTIFICATION</scope>
    <source>
        <tissue evidence="10">Etiolated seedlings</tissue>
    </source>
</reference>
<keyword evidence="5" id="KW-0805">Transcription regulation</keyword>
<sequence length="237" mass="27440">MKRSCLVYNDHKDEDKDDVKKMNFDEVHIPELTHKRCNICGKTFSSGKALGGHRRSHFQASKKKHHSQNVRTTFFRYKNKEDQDDDDDGNYCSLPRWKNRDKRGRKCIGGVEAAKNLLHLHLNIFNLSIDIEPKSPPHQFPIPSKNRDFYISESSSNRNGEMEEHVVNKIKFFYGSSLKIGNKSDIENGGESDNNEKEINISKSLLFESRVDESSSNRSAEQKILNFDLNEPYVMED</sequence>
<dbReference type="GO" id="GO:0005634">
    <property type="term" value="C:nucleus"/>
    <property type="evidence" value="ECO:0007669"/>
    <property type="project" value="TreeGrafter"/>
</dbReference>
<keyword evidence="4" id="KW-0862">Zinc</keyword>
<dbReference type="Pfam" id="PF13912">
    <property type="entry name" value="zf-C2H2_6"/>
    <property type="match status" value="1"/>
</dbReference>
<evidence type="ECO:0000256" key="6">
    <source>
        <dbReference type="ARBA" id="ARBA00023163"/>
    </source>
</evidence>
<dbReference type="GO" id="GO:0000976">
    <property type="term" value="F:transcription cis-regulatory region binding"/>
    <property type="evidence" value="ECO:0007669"/>
    <property type="project" value="TreeGrafter"/>
</dbReference>
<keyword evidence="6" id="KW-0804">Transcription</keyword>